<organism evidence="7 8">
    <name type="scientific">Batillaria attramentaria</name>
    <dbReference type="NCBI Taxonomy" id="370345"/>
    <lineage>
        <taxon>Eukaryota</taxon>
        <taxon>Metazoa</taxon>
        <taxon>Spiralia</taxon>
        <taxon>Lophotrochozoa</taxon>
        <taxon>Mollusca</taxon>
        <taxon>Gastropoda</taxon>
        <taxon>Caenogastropoda</taxon>
        <taxon>Sorbeoconcha</taxon>
        <taxon>Cerithioidea</taxon>
        <taxon>Batillariidae</taxon>
        <taxon>Batillaria</taxon>
    </lineage>
</organism>
<dbReference type="AlphaFoldDB" id="A0ABD0L3Y1"/>
<dbReference type="EMBL" id="JACVVK020000085">
    <property type="protein sequence ID" value="KAK7494249.1"/>
    <property type="molecule type" value="Genomic_DNA"/>
</dbReference>
<dbReference type="InterPro" id="IPR017981">
    <property type="entry name" value="GPCR_2-like_7TM"/>
</dbReference>
<dbReference type="PANTHER" id="PTHR45620:SF42">
    <property type="entry name" value="G-PROTEIN COUPLED RECEPTOR SEB-2"/>
    <property type="match status" value="1"/>
</dbReference>
<feature type="transmembrane region" description="Helical" evidence="5">
    <location>
        <begin position="173"/>
        <end position="193"/>
    </location>
</feature>
<feature type="non-terminal residue" evidence="7">
    <location>
        <position position="1"/>
    </location>
</feature>
<evidence type="ECO:0000313" key="8">
    <source>
        <dbReference type="Proteomes" id="UP001519460"/>
    </source>
</evidence>
<evidence type="ECO:0000256" key="2">
    <source>
        <dbReference type="ARBA" id="ARBA00022692"/>
    </source>
</evidence>
<evidence type="ECO:0000313" key="7">
    <source>
        <dbReference type="EMBL" id="KAK7494249.1"/>
    </source>
</evidence>
<dbReference type="InterPro" id="IPR000832">
    <property type="entry name" value="GPCR_2_secretin-like"/>
</dbReference>
<dbReference type="PRINTS" id="PR00249">
    <property type="entry name" value="GPCRSECRETIN"/>
</dbReference>
<keyword evidence="3 5" id="KW-1133">Transmembrane helix</keyword>
<evidence type="ECO:0000256" key="4">
    <source>
        <dbReference type="ARBA" id="ARBA00023136"/>
    </source>
</evidence>
<dbReference type="GO" id="GO:0016020">
    <property type="term" value="C:membrane"/>
    <property type="evidence" value="ECO:0007669"/>
    <property type="project" value="UniProtKB-SubCell"/>
</dbReference>
<evidence type="ECO:0000256" key="1">
    <source>
        <dbReference type="ARBA" id="ARBA00004141"/>
    </source>
</evidence>
<dbReference type="PROSITE" id="PS50261">
    <property type="entry name" value="G_PROTEIN_RECEP_F2_4"/>
    <property type="match status" value="1"/>
</dbReference>
<evidence type="ECO:0000259" key="6">
    <source>
        <dbReference type="PROSITE" id="PS50261"/>
    </source>
</evidence>
<proteinExistence type="predicted"/>
<accession>A0ABD0L3Y1</accession>
<comment type="caution">
    <text evidence="7">The sequence shown here is derived from an EMBL/GenBank/DDBJ whole genome shotgun (WGS) entry which is preliminary data.</text>
</comment>
<feature type="domain" description="G-protein coupled receptors family 2 profile 2" evidence="6">
    <location>
        <begin position="1"/>
        <end position="256"/>
    </location>
</feature>
<comment type="subcellular location">
    <subcellularLocation>
        <location evidence="1">Membrane</location>
        <topology evidence="1">Multi-pass membrane protein</topology>
    </subcellularLocation>
</comment>
<feature type="transmembrane region" description="Helical" evidence="5">
    <location>
        <begin position="93"/>
        <end position="113"/>
    </location>
</feature>
<name>A0ABD0L3Y1_9CAEN</name>
<protein>
    <recommendedName>
        <fullName evidence="6">G-protein coupled receptors family 2 profile 2 domain-containing protein</fullName>
    </recommendedName>
</protein>
<dbReference type="Pfam" id="PF00002">
    <property type="entry name" value="7tm_2"/>
    <property type="match status" value="1"/>
</dbReference>
<evidence type="ECO:0000256" key="3">
    <source>
        <dbReference type="ARBA" id="ARBA00022989"/>
    </source>
</evidence>
<feature type="transmembrane region" description="Helical" evidence="5">
    <location>
        <begin position="12"/>
        <end position="28"/>
    </location>
</feature>
<dbReference type="CDD" id="cd15041">
    <property type="entry name" value="7tmB1_hormone_R"/>
    <property type="match status" value="1"/>
</dbReference>
<sequence length="258" mass="29921">KLRAQHRVQIHVHLFASFILTNVVLVLWENLVYNDRLHNPAETSLMYKNTIGCKILYVLTRYAWTCNFCWMFLEGFHLHRLIVRAFETPKSIVAYYIIGWGGSWVPVVVYVIIRAIRKDSGCWVKNIKGFEWIIHTPNLLCIAVNLFFLFSILRILLTQLQSHPNEPSNYRRALKATAVLVPLFGVQLFLVIYRPHNADSNVTHIYEIVAAVVTNSQGYGKIVRERVGLRGMGFEVCRLNVFLHRALVALIFCFFNKE</sequence>
<dbReference type="InterPro" id="IPR050332">
    <property type="entry name" value="GPCR_2"/>
</dbReference>
<keyword evidence="8" id="KW-1185">Reference proteome</keyword>
<gene>
    <name evidence="7" type="ORF">BaRGS_00014531</name>
</gene>
<keyword evidence="2 5" id="KW-0812">Transmembrane</keyword>
<dbReference type="PANTHER" id="PTHR45620">
    <property type="entry name" value="PDF RECEPTOR-LIKE PROTEIN-RELATED"/>
    <property type="match status" value="1"/>
</dbReference>
<evidence type="ECO:0000256" key="5">
    <source>
        <dbReference type="SAM" id="Phobius"/>
    </source>
</evidence>
<feature type="transmembrane region" description="Helical" evidence="5">
    <location>
        <begin position="133"/>
        <end position="153"/>
    </location>
</feature>
<keyword evidence="4 5" id="KW-0472">Membrane</keyword>
<feature type="transmembrane region" description="Helical" evidence="5">
    <location>
        <begin position="55"/>
        <end position="73"/>
    </location>
</feature>
<dbReference type="Gene3D" id="1.20.1070.10">
    <property type="entry name" value="Rhodopsin 7-helix transmembrane proteins"/>
    <property type="match status" value="1"/>
</dbReference>
<reference evidence="7 8" key="1">
    <citation type="journal article" date="2023" name="Sci. Data">
        <title>Genome assembly of the Korean intertidal mud-creeper Batillaria attramentaria.</title>
        <authorList>
            <person name="Patra A.K."/>
            <person name="Ho P.T."/>
            <person name="Jun S."/>
            <person name="Lee S.J."/>
            <person name="Kim Y."/>
            <person name="Won Y.J."/>
        </authorList>
    </citation>
    <scope>NUCLEOTIDE SEQUENCE [LARGE SCALE GENOMIC DNA]</scope>
    <source>
        <strain evidence="7">Wonlab-2016</strain>
    </source>
</reference>
<feature type="non-terminal residue" evidence="7">
    <location>
        <position position="258"/>
    </location>
</feature>
<dbReference type="Proteomes" id="UP001519460">
    <property type="component" value="Unassembled WGS sequence"/>
</dbReference>